<dbReference type="EMBL" id="JEMY01000019">
    <property type="protein sequence ID" value="EXI89109.1"/>
    <property type="molecule type" value="Genomic_DNA"/>
</dbReference>
<accession>A0A011RCY9</accession>
<dbReference type="GO" id="GO:0070204">
    <property type="term" value="F:2-succinyl-5-enolpyruvyl-6-hydroxy-3-cyclohexene-1-carboxylic-acid synthase activity"/>
    <property type="evidence" value="ECO:0007669"/>
    <property type="project" value="UniProtKB-EC"/>
</dbReference>
<dbReference type="Pfam" id="PF02775">
    <property type="entry name" value="TPP_enzyme_C"/>
    <property type="match status" value="1"/>
</dbReference>
<dbReference type="InterPro" id="IPR029061">
    <property type="entry name" value="THDP-binding"/>
</dbReference>
<reference evidence="2" key="1">
    <citation type="submission" date="2014-02" db="EMBL/GenBank/DDBJ databases">
        <title>Expanding our view of genomic diversity in Candidatus Accumulibacter clades.</title>
        <authorList>
            <person name="Skennerton C.T."/>
            <person name="Barr J.J."/>
            <person name="Slater F.R."/>
            <person name="Bond P.L."/>
            <person name="Tyson G.W."/>
        </authorList>
    </citation>
    <scope>NUCLEOTIDE SEQUENCE [LARGE SCALE GENOMIC DNA]</scope>
</reference>
<keyword evidence="3" id="KW-1185">Reference proteome</keyword>
<feature type="domain" description="Thiamine pyrophosphate enzyme TPP-binding" evidence="1">
    <location>
        <begin position="54"/>
        <end position="181"/>
    </location>
</feature>
<dbReference type="AlphaFoldDB" id="A0A011RCY9"/>
<name>A0A011RCY9_ACCRE</name>
<evidence type="ECO:0000313" key="3">
    <source>
        <dbReference type="Proteomes" id="UP000022141"/>
    </source>
</evidence>
<dbReference type="SUPFAM" id="SSF52518">
    <property type="entry name" value="Thiamin diphosphate-binding fold (THDP-binding)"/>
    <property type="match status" value="1"/>
</dbReference>
<organism evidence="2 3">
    <name type="scientific">Accumulibacter regalis</name>
    <dbReference type="NCBI Taxonomy" id="522306"/>
    <lineage>
        <taxon>Bacteria</taxon>
        <taxon>Pseudomonadati</taxon>
        <taxon>Pseudomonadota</taxon>
        <taxon>Betaproteobacteria</taxon>
        <taxon>Candidatus Accumulibacter</taxon>
    </lineage>
</organism>
<proteinExistence type="predicted"/>
<gene>
    <name evidence="2" type="primary">menD</name>
    <name evidence="2" type="ORF">AW11_01743</name>
</gene>
<dbReference type="Proteomes" id="UP000022141">
    <property type="component" value="Unassembled WGS sequence"/>
</dbReference>
<protein>
    <submittedName>
        <fullName evidence="2">2-succinyl-5-enolpyruvyl-6-hydroxy-3-cyclohexene-1-carboxylate synthase</fullName>
        <ecNumber evidence="2">2.2.1.9</ecNumber>
    </submittedName>
</protein>
<dbReference type="EC" id="2.2.1.9" evidence="2"/>
<keyword evidence="2" id="KW-0808">Transferase</keyword>
<dbReference type="CDD" id="cd02009">
    <property type="entry name" value="TPP_SHCHC_synthase"/>
    <property type="match status" value="1"/>
</dbReference>
<sequence length="204" mass="21225">MARAHCEGAAGLQAPCEGTLIPALLERLPAGHRVFCGNSLAIRDLDAFSGSGDKPLRFFGNRGASGIDGNLSTALGIASSGACLALVGDLTAQHDLTALADAKGRDIIVVVLNNGGGGIFDYLPVAALPEFERGWLTPQTVDLVAAAHSFGVAGERVRSLAELTASVERALRRGGATLIEVPIDRRASVAGRQEFWRQVAEALL</sequence>
<dbReference type="STRING" id="1454004.AW11_01743"/>
<dbReference type="Gene3D" id="3.40.50.970">
    <property type="match status" value="1"/>
</dbReference>
<dbReference type="GO" id="GO:0044281">
    <property type="term" value="P:small molecule metabolic process"/>
    <property type="evidence" value="ECO:0007669"/>
    <property type="project" value="UniProtKB-ARBA"/>
</dbReference>
<dbReference type="InterPro" id="IPR011766">
    <property type="entry name" value="TPP_enzyme_TPP-bd"/>
</dbReference>
<comment type="caution">
    <text evidence="2">The sequence shown here is derived from an EMBL/GenBank/DDBJ whole genome shotgun (WGS) entry which is preliminary data.</text>
</comment>
<dbReference type="PANTHER" id="PTHR42916">
    <property type="entry name" value="2-SUCCINYL-5-ENOLPYRUVYL-6-HYDROXY-3-CYCLOHEXENE-1-CARBOXYLATE SYNTHASE"/>
    <property type="match status" value="1"/>
</dbReference>
<dbReference type="PATRIC" id="fig|1454004.3.peg.1795"/>
<evidence type="ECO:0000259" key="1">
    <source>
        <dbReference type="Pfam" id="PF02775"/>
    </source>
</evidence>
<dbReference type="PANTHER" id="PTHR42916:SF1">
    <property type="entry name" value="PROTEIN PHYLLO, CHLOROPLASTIC"/>
    <property type="match status" value="1"/>
</dbReference>
<evidence type="ECO:0000313" key="2">
    <source>
        <dbReference type="EMBL" id="EXI89109.1"/>
    </source>
</evidence>
<dbReference type="GO" id="GO:0030976">
    <property type="term" value="F:thiamine pyrophosphate binding"/>
    <property type="evidence" value="ECO:0007669"/>
    <property type="project" value="InterPro"/>
</dbReference>
<dbReference type="eggNOG" id="COG1165">
    <property type="taxonomic scope" value="Bacteria"/>
</dbReference>